<name>A0AA88XC15_9ASTE</name>
<keyword evidence="7" id="KW-0833">Ubl conjugation pathway</keyword>
<dbReference type="InterPro" id="IPR013083">
    <property type="entry name" value="Znf_RING/FYVE/PHD"/>
</dbReference>
<dbReference type="Proteomes" id="UP001188597">
    <property type="component" value="Unassembled WGS sequence"/>
</dbReference>
<keyword evidence="3" id="KW-0808">Transferase</keyword>
<evidence type="ECO:0000256" key="1">
    <source>
        <dbReference type="ARBA" id="ARBA00004167"/>
    </source>
</evidence>
<evidence type="ECO:0000313" key="16">
    <source>
        <dbReference type="Proteomes" id="UP001188597"/>
    </source>
</evidence>
<dbReference type="GO" id="GO:0016740">
    <property type="term" value="F:transferase activity"/>
    <property type="evidence" value="ECO:0007669"/>
    <property type="project" value="UniProtKB-KW"/>
</dbReference>
<protein>
    <recommendedName>
        <fullName evidence="14">RING-type domain-containing protein</fullName>
    </recommendedName>
</protein>
<evidence type="ECO:0000256" key="5">
    <source>
        <dbReference type="ARBA" id="ARBA00022723"/>
    </source>
</evidence>
<evidence type="ECO:0000256" key="7">
    <source>
        <dbReference type="ARBA" id="ARBA00022786"/>
    </source>
</evidence>
<keyword evidence="5" id="KW-0479">Metal-binding</keyword>
<dbReference type="InterPro" id="IPR001841">
    <property type="entry name" value="Znf_RING"/>
</dbReference>
<proteinExistence type="inferred from homology"/>
<evidence type="ECO:0000256" key="10">
    <source>
        <dbReference type="ARBA" id="ARBA00023136"/>
    </source>
</evidence>
<evidence type="ECO:0000259" key="14">
    <source>
        <dbReference type="PROSITE" id="PS50089"/>
    </source>
</evidence>
<evidence type="ECO:0000256" key="8">
    <source>
        <dbReference type="ARBA" id="ARBA00022833"/>
    </source>
</evidence>
<gene>
    <name evidence="15" type="ORF">RJ639_000526</name>
</gene>
<evidence type="ECO:0000256" key="6">
    <source>
        <dbReference type="ARBA" id="ARBA00022771"/>
    </source>
</evidence>
<evidence type="ECO:0000313" key="15">
    <source>
        <dbReference type="EMBL" id="KAK3043827.1"/>
    </source>
</evidence>
<reference evidence="15" key="1">
    <citation type="submission" date="2022-12" db="EMBL/GenBank/DDBJ databases">
        <title>Draft genome assemblies for two species of Escallonia (Escalloniales).</title>
        <authorList>
            <person name="Chanderbali A."/>
            <person name="Dervinis C."/>
            <person name="Anghel I."/>
            <person name="Soltis D."/>
            <person name="Soltis P."/>
            <person name="Zapata F."/>
        </authorList>
    </citation>
    <scope>NUCLEOTIDE SEQUENCE</scope>
    <source>
        <strain evidence="15">UCBG64.0493</strain>
        <tissue evidence="15">Leaf</tissue>
    </source>
</reference>
<dbReference type="CDD" id="cd16461">
    <property type="entry name" value="RING-H2_EL5-like"/>
    <property type="match status" value="1"/>
</dbReference>
<keyword evidence="4" id="KW-0812">Transmembrane</keyword>
<evidence type="ECO:0000256" key="9">
    <source>
        <dbReference type="ARBA" id="ARBA00022989"/>
    </source>
</evidence>
<keyword evidence="8" id="KW-0862">Zinc</keyword>
<accession>A0AA88XC15</accession>
<feature type="compositionally biased region" description="Basic and acidic residues" evidence="13">
    <location>
        <begin position="231"/>
        <end position="243"/>
    </location>
</feature>
<dbReference type="GO" id="GO:0016020">
    <property type="term" value="C:membrane"/>
    <property type="evidence" value="ECO:0007669"/>
    <property type="project" value="UniProtKB-SubCell"/>
</dbReference>
<evidence type="ECO:0000256" key="12">
    <source>
        <dbReference type="PROSITE-ProRule" id="PRU00175"/>
    </source>
</evidence>
<evidence type="ECO:0000256" key="3">
    <source>
        <dbReference type="ARBA" id="ARBA00022679"/>
    </source>
</evidence>
<dbReference type="Pfam" id="PF13639">
    <property type="entry name" value="zf-RING_2"/>
    <property type="match status" value="1"/>
</dbReference>
<dbReference type="AlphaFoldDB" id="A0AA88XC15"/>
<feature type="compositionally biased region" description="Polar residues" evidence="13">
    <location>
        <begin position="249"/>
        <end position="268"/>
    </location>
</feature>
<evidence type="ECO:0000256" key="4">
    <source>
        <dbReference type="ARBA" id="ARBA00022692"/>
    </source>
</evidence>
<comment type="caution">
    <text evidence="15">The sequence shown here is derived from an EMBL/GenBank/DDBJ whole genome shotgun (WGS) entry which is preliminary data.</text>
</comment>
<keyword evidence="6 12" id="KW-0863">Zinc-finger</keyword>
<evidence type="ECO:0000256" key="13">
    <source>
        <dbReference type="SAM" id="MobiDB-lite"/>
    </source>
</evidence>
<feature type="region of interest" description="Disordered" evidence="13">
    <location>
        <begin position="223"/>
        <end position="270"/>
    </location>
</feature>
<comment type="subcellular location">
    <subcellularLocation>
        <location evidence="1">Membrane</location>
        <topology evidence="1">Single-pass membrane protein</topology>
    </subcellularLocation>
</comment>
<evidence type="ECO:0000256" key="11">
    <source>
        <dbReference type="ARBA" id="ARBA00024209"/>
    </source>
</evidence>
<sequence length="309" mass="33726">MEGRGSRRGFGFGNSTNVVERGSFGSTSMSRDDIEKLPCFDFMGKEKGNGSPVDCAVCLENFNVGDKCRSLPLCDHSFHAQCVDSWLLRAALCPICRSSADSGRRGSISGIGSSRFSESVIQFGEYQTIDSGHLTSETAPEVRDGQTADTSVEFIEIEVRERQTVESGTATELSNCHTVEFGHMSDTDTTLSKSQIAESGHLGETAIKLRDGETAESCHLSSNNIELGETQEVKESRENRPAENGHMAETTTELSESQRTECGNSSESGMDLKVSQVEIDFRERQTAENEHSNETAIKLVMINQKDVAI</sequence>
<dbReference type="PANTHER" id="PTHR45768">
    <property type="entry name" value="E3 UBIQUITIN-PROTEIN LIGASE RNF13-LIKE"/>
    <property type="match status" value="1"/>
</dbReference>
<dbReference type="Gene3D" id="3.30.40.10">
    <property type="entry name" value="Zinc/RING finger domain, C3HC4 (zinc finger)"/>
    <property type="match status" value="1"/>
</dbReference>
<dbReference type="EMBL" id="JAVXUP010000001">
    <property type="protein sequence ID" value="KAK3043827.1"/>
    <property type="molecule type" value="Genomic_DNA"/>
</dbReference>
<comment type="pathway">
    <text evidence="2">Protein modification; protein ubiquitination.</text>
</comment>
<keyword evidence="10" id="KW-0472">Membrane</keyword>
<evidence type="ECO:0000256" key="2">
    <source>
        <dbReference type="ARBA" id="ARBA00004906"/>
    </source>
</evidence>
<dbReference type="PROSITE" id="PS50089">
    <property type="entry name" value="ZF_RING_2"/>
    <property type="match status" value="1"/>
</dbReference>
<dbReference type="SUPFAM" id="SSF57850">
    <property type="entry name" value="RING/U-box"/>
    <property type="match status" value="1"/>
</dbReference>
<keyword evidence="16" id="KW-1185">Reference proteome</keyword>
<dbReference type="GO" id="GO:0008270">
    <property type="term" value="F:zinc ion binding"/>
    <property type="evidence" value="ECO:0007669"/>
    <property type="project" value="UniProtKB-KW"/>
</dbReference>
<dbReference type="SMART" id="SM00184">
    <property type="entry name" value="RING"/>
    <property type="match status" value="1"/>
</dbReference>
<organism evidence="15 16">
    <name type="scientific">Escallonia herrerae</name>
    <dbReference type="NCBI Taxonomy" id="1293975"/>
    <lineage>
        <taxon>Eukaryota</taxon>
        <taxon>Viridiplantae</taxon>
        <taxon>Streptophyta</taxon>
        <taxon>Embryophyta</taxon>
        <taxon>Tracheophyta</taxon>
        <taxon>Spermatophyta</taxon>
        <taxon>Magnoliopsida</taxon>
        <taxon>eudicotyledons</taxon>
        <taxon>Gunneridae</taxon>
        <taxon>Pentapetalae</taxon>
        <taxon>asterids</taxon>
        <taxon>campanulids</taxon>
        <taxon>Escalloniales</taxon>
        <taxon>Escalloniaceae</taxon>
        <taxon>Escallonia</taxon>
    </lineage>
</organism>
<comment type="similarity">
    <text evidence="11">Belongs to the RING-type zinc finger family. ATL subfamily.</text>
</comment>
<dbReference type="PANTHER" id="PTHR45768:SF61">
    <property type="entry name" value="RING-H2 FINGER PROTEIN ATL18"/>
    <property type="match status" value="1"/>
</dbReference>
<keyword evidence="9" id="KW-1133">Transmembrane helix</keyword>
<feature type="domain" description="RING-type" evidence="14">
    <location>
        <begin position="55"/>
        <end position="97"/>
    </location>
</feature>